<accession>A0A6J5RWC0</accession>
<evidence type="ECO:0000313" key="3">
    <source>
        <dbReference type="EMBL" id="CAB4218968.1"/>
    </source>
</evidence>
<gene>
    <name evidence="1" type="ORF">UFOVP1154_10</name>
    <name evidence="2" type="ORF">UFOVP1341_27</name>
    <name evidence="3" type="ORF">UFOVP1601_56</name>
</gene>
<reference evidence="2" key="1">
    <citation type="submission" date="2020-05" db="EMBL/GenBank/DDBJ databases">
        <authorList>
            <person name="Chiriac C."/>
            <person name="Salcher M."/>
            <person name="Ghai R."/>
            <person name="Kavagutti S V."/>
        </authorList>
    </citation>
    <scope>NUCLEOTIDE SEQUENCE</scope>
</reference>
<organism evidence="2">
    <name type="scientific">uncultured Caudovirales phage</name>
    <dbReference type="NCBI Taxonomy" id="2100421"/>
    <lineage>
        <taxon>Viruses</taxon>
        <taxon>Duplodnaviria</taxon>
        <taxon>Heunggongvirae</taxon>
        <taxon>Uroviricota</taxon>
        <taxon>Caudoviricetes</taxon>
        <taxon>Peduoviridae</taxon>
        <taxon>Maltschvirus</taxon>
        <taxon>Maltschvirus maltsch</taxon>
    </lineage>
</organism>
<dbReference type="EMBL" id="LR797292">
    <property type="protein sequence ID" value="CAB4200220.1"/>
    <property type="molecule type" value="Genomic_DNA"/>
</dbReference>
<evidence type="ECO:0000313" key="1">
    <source>
        <dbReference type="EMBL" id="CAB4187162.1"/>
    </source>
</evidence>
<sequence length="416" mass="44825">MNDFLTSDWLSMKALRTLVNRTAVAKYFNTNWNSEFQRPFTPGETIRVEYPPLWDIRNGVGYSPQAIQEINTTINCDQLFGIDFQWDDVELALKLERDDTRVNEFYMKGPMKKIAQEWDIRAAAFAAIYSNNIVGVLGTNPTSFSAFSAAAEQIMFELAGVDGTQEAGDVAQIISAGMNTSLIGGMSAVFNPQQEVSKQFKMSEIGTVATFDTLRSMSLYTLTLGTVAGAFTVNGANQSGSSLTVNLTAGDTIKRGTKIGIASCYPTNPMTRGSVGTARTFTFTVTQDLTAAGGGADVLQISPTIYGPGSPFQNISALPANSATLTVMPGTSSPNGKSGLVGIALQKDAFARVNVPLSLPKAVEIARQSRDDQTGMAIRFTRTFDATQIRYINRWDTLGGFGYLYGHNCAVAMLGA</sequence>
<dbReference type="Pfam" id="PF11651">
    <property type="entry name" value="P22_CoatProtein"/>
    <property type="match status" value="1"/>
</dbReference>
<dbReference type="EMBL" id="LR797469">
    <property type="protein sequence ID" value="CAB4218968.1"/>
    <property type="molecule type" value="Genomic_DNA"/>
</dbReference>
<protein>
    <submittedName>
        <fullName evidence="2">Major capsid protein Gp5</fullName>
    </submittedName>
</protein>
<dbReference type="InterPro" id="IPR024659">
    <property type="entry name" value="Phage_coat_Gp5"/>
</dbReference>
<dbReference type="Gene3D" id="2.40.30.240">
    <property type="match status" value="1"/>
</dbReference>
<evidence type="ECO:0000313" key="2">
    <source>
        <dbReference type="EMBL" id="CAB4200220.1"/>
    </source>
</evidence>
<proteinExistence type="predicted"/>
<dbReference type="EMBL" id="LR797107">
    <property type="protein sequence ID" value="CAB4187162.1"/>
    <property type="molecule type" value="Genomic_DNA"/>
</dbReference>
<name>A0A6J5RWC0_9CAUD</name>